<gene>
    <name evidence="1" type="ORF">METZ01_LOCUS356991</name>
</gene>
<protein>
    <submittedName>
        <fullName evidence="1">Uncharacterized protein</fullName>
    </submittedName>
</protein>
<dbReference type="AlphaFoldDB" id="A0A382S4H7"/>
<evidence type="ECO:0000313" key="1">
    <source>
        <dbReference type="EMBL" id="SVD04137.1"/>
    </source>
</evidence>
<name>A0A382S4H7_9ZZZZ</name>
<organism evidence="1">
    <name type="scientific">marine metagenome</name>
    <dbReference type="NCBI Taxonomy" id="408172"/>
    <lineage>
        <taxon>unclassified sequences</taxon>
        <taxon>metagenomes</taxon>
        <taxon>ecological metagenomes</taxon>
    </lineage>
</organism>
<proteinExistence type="predicted"/>
<sequence length="72" mass="8768">MSRELLERYYEADRLHREKFGEPPAFKGMFMPAIDGEFYIDSIHYAIRTNKPVNELRDMSEEEYEEYNKAIW</sequence>
<reference evidence="1" key="1">
    <citation type="submission" date="2018-05" db="EMBL/GenBank/DDBJ databases">
        <authorList>
            <person name="Lanie J.A."/>
            <person name="Ng W.-L."/>
            <person name="Kazmierczak K.M."/>
            <person name="Andrzejewski T.M."/>
            <person name="Davidsen T.M."/>
            <person name="Wayne K.J."/>
            <person name="Tettelin H."/>
            <person name="Glass J.I."/>
            <person name="Rusch D."/>
            <person name="Podicherti R."/>
            <person name="Tsui H.-C.T."/>
            <person name="Winkler M.E."/>
        </authorList>
    </citation>
    <scope>NUCLEOTIDE SEQUENCE</scope>
</reference>
<accession>A0A382S4H7</accession>
<dbReference type="EMBL" id="UINC01125960">
    <property type="protein sequence ID" value="SVD04137.1"/>
    <property type="molecule type" value="Genomic_DNA"/>
</dbReference>